<accession>A0A0A0MBZ8</accession>
<dbReference type="AlphaFoldDB" id="A0A0A0MBZ8"/>
<dbReference type="EMBL" id="AVBH01000016">
    <property type="protein sequence ID" value="KGO99446.1"/>
    <property type="molecule type" value="Genomic_DNA"/>
</dbReference>
<reference evidence="1 2" key="1">
    <citation type="submission" date="2013-08" db="EMBL/GenBank/DDBJ databases">
        <title>Genomic analysis of Lysobacter defluvii.</title>
        <authorList>
            <person name="Wang Q."/>
            <person name="Wang G."/>
        </authorList>
    </citation>
    <scope>NUCLEOTIDE SEQUENCE [LARGE SCALE GENOMIC DNA]</scope>
    <source>
        <strain evidence="1 2">IMMIB APB-9</strain>
    </source>
</reference>
<dbReference type="STRING" id="1385515.GCA_000423325_00068"/>
<comment type="caution">
    <text evidence="1">The sequence shown here is derived from an EMBL/GenBank/DDBJ whole genome shotgun (WGS) entry which is preliminary data.</text>
</comment>
<protein>
    <submittedName>
        <fullName evidence="1">Uncharacterized protein</fullName>
    </submittedName>
</protein>
<organism evidence="1 2">
    <name type="scientific">Lysobacter defluvii IMMIB APB-9 = DSM 18482</name>
    <dbReference type="NCBI Taxonomy" id="1385515"/>
    <lineage>
        <taxon>Bacteria</taxon>
        <taxon>Pseudomonadati</taxon>
        <taxon>Pseudomonadota</taxon>
        <taxon>Gammaproteobacteria</taxon>
        <taxon>Lysobacterales</taxon>
        <taxon>Lysobacteraceae</taxon>
        <taxon>Novilysobacter</taxon>
    </lineage>
</organism>
<evidence type="ECO:0000313" key="2">
    <source>
        <dbReference type="Proteomes" id="UP000030003"/>
    </source>
</evidence>
<sequence length="416" mass="45071">MAAWVLAMVVGLPVLAYAGLVAINWNDEAPSAEAERLLALLRDRPPLADFANGYIHARDLAAAPGGDPEYREARSPQVGELASACSEAPACEEALDAQPGVAAEWLESEQWLIERYRRMLATRGWREPLLEDAHAPLTPYQHVMEGQKLHLVDMERHALAGDAATVHDLLERDLVFWRQVLASSDLLITKTIATVAVGRNLAFGNLALRKLAPELVDAAVPPSWRVPLTVAERSYARPLGGEWHWVAGTLRQAYVPGVPGAGTEGDAADRLMRPLFQQQATLNLVASRMVRVGELSELPYEELDAALARQVEAPGPSLRFPLYNPAGTLVFSAVSDVAYAGYVTRTSDLEGRRRATLLAATLRSAGIGAEGAESAVKESSLRNPYNNAPFEWDPASGAVVFNGLEEGERGRHAVLL</sequence>
<dbReference type="Proteomes" id="UP000030003">
    <property type="component" value="Unassembled WGS sequence"/>
</dbReference>
<dbReference type="RefSeq" id="WP_027068675.1">
    <property type="nucleotide sequence ID" value="NZ_AVBH01000016.1"/>
</dbReference>
<gene>
    <name evidence="1" type="ORF">N791_07860</name>
</gene>
<dbReference type="OrthoDB" id="6252706at2"/>
<proteinExistence type="predicted"/>
<evidence type="ECO:0000313" key="1">
    <source>
        <dbReference type="EMBL" id="KGO99446.1"/>
    </source>
</evidence>
<name>A0A0A0MBZ8_9GAMM</name>
<keyword evidence="2" id="KW-1185">Reference proteome</keyword>